<dbReference type="AlphaFoldDB" id="A0A9D4CMN0"/>
<accession>A0A9D4CMN0</accession>
<organism evidence="2 3">
    <name type="scientific">Dreissena polymorpha</name>
    <name type="common">Zebra mussel</name>
    <name type="synonym">Mytilus polymorpha</name>
    <dbReference type="NCBI Taxonomy" id="45954"/>
    <lineage>
        <taxon>Eukaryota</taxon>
        <taxon>Metazoa</taxon>
        <taxon>Spiralia</taxon>
        <taxon>Lophotrochozoa</taxon>
        <taxon>Mollusca</taxon>
        <taxon>Bivalvia</taxon>
        <taxon>Autobranchia</taxon>
        <taxon>Heteroconchia</taxon>
        <taxon>Euheterodonta</taxon>
        <taxon>Imparidentia</taxon>
        <taxon>Neoheterodontei</taxon>
        <taxon>Myida</taxon>
        <taxon>Dreissenoidea</taxon>
        <taxon>Dreissenidae</taxon>
        <taxon>Dreissena</taxon>
    </lineage>
</organism>
<feature type="compositionally biased region" description="Basic and acidic residues" evidence="1">
    <location>
        <begin position="28"/>
        <end position="52"/>
    </location>
</feature>
<reference evidence="2" key="2">
    <citation type="submission" date="2020-11" db="EMBL/GenBank/DDBJ databases">
        <authorList>
            <person name="McCartney M.A."/>
            <person name="Auch B."/>
            <person name="Kono T."/>
            <person name="Mallez S."/>
            <person name="Becker A."/>
            <person name="Gohl D.M."/>
            <person name="Silverstein K.A.T."/>
            <person name="Koren S."/>
            <person name="Bechman K.B."/>
            <person name="Herman A."/>
            <person name="Abrahante J.E."/>
            <person name="Garbe J."/>
        </authorList>
    </citation>
    <scope>NUCLEOTIDE SEQUENCE</scope>
    <source>
        <strain evidence="2">Duluth1</strain>
        <tissue evidence="2">Whole animal</tissue>
    </source>
</reference>
<gene>
    <name evidence="2" type="ORF">DPMN_054142</name>
</gene>
<reference evidence="2" key="1">
    <citation type="journal article" date="2019" name="bioRxiv">
        <title>The Genome of the Zebra Mussel, Dreissena polymorpha: A Resource for Invasive Species Research.</title>
        <authorList>
            <person name="McCartney M.A."/>
            <person name="Auch B."/>
            <person name="Kono T."/>
            <person name="Mallez S."/>
            <person name="Zhang Y."/>
            <person name="Obille A."/>
            <person name="Becker A."/>
            <person name="Abrahante J.E."/>
            <person name="Garbe J."/>
            <person name="Badalamenti J.P."/>
            <person name="Herman A."/>
            <person name="Mangelson H."/>
            <person name="Liachko I."/>
            <person name="Sullivan S."/>
            <person name="Sone E.D."/>
            <person name="Koren S."/>
            <person name="Silverstein K.A.T."/>
            <person name="Beckman K.B."/>
            <person name="Gohl D.M."/>
        </authorList>
    </citation>
    <scope>NUCLEOTIDE SEQUENCE</scope>
    <source>
        <strain evidence="2">Duluth1</strain>
        <tissue evidence="2">Whole animal</tissue>
    </source>
</reference>
<name>A0A9D4CMN0_DREPO</name>
<proteinExistence type="predicted"/>
<sequence>MNPIDMGEGIFDENGGGEGNNVGDLDSQIEKENQHHNEKMKKREERNLSEFK</sequence>
<feature type="region of interest" description="Disordered" evidence="1">
    <location>
        <begin position="1"/>
        <end position="52"/>
    </location>
</feature>
<dbReference type="EMBL" id="JAIWYP010000012">
    <property type="protein sequence ID" value="KAH3728193.1"/>
    <property type="molecule type" value="Genomic_DNA"/>
</dbReference>
<comment type="caution">
    <text evidence="2">The sequence shown here is derived from an EMBL/GenBank/DDBJ whole genome shotgun (WGS) entry which is preliminary data.</text>
</comment>
<evidence type="ECO:0000256" key="1">
    <source>
        <dbReference type="SAM" id="MobiDB-lite"/>
    </source>
</evidence>
<dbReference type="Proteomes" id="UP000828390">
    <property type="component" value="Unassembled WGS sequence"/>
</dbReference>
<evidence type="ECO:0000313" key="3">
    <source>
        <dbReference type="Proteomes" id="UP000828390"/>
    </source>
</evidence>
<protein>
    <submittedName>
        <fullName evidence="2">Uncharacterized protein</fullName>
    </submittedName>
</protein>
<evidence type="ECO:0000313" key="2">
    <source>
        <dbReference type="EMBL" id="KAH3728193.1"/>
    </source>
</evidence>
<keyword evidence="3" id="KW-1185">Reference proteome</keyword>